<evidence type="ECO:0000256" key="1">
    <source>
        <dbReference type="SAM" id="MobiDB-lite"/>
    </source>
</evidence>
<keyword evidence="2" id="KW-0732">Signal</keyword>
<evidence type="ECO:0000256" key="2">
    <source>
        <dbReference type="SAM" id="SignalP"/>
    </source>
</evidence>
<dbReference type="AlphaFoldDB" id="A0A4P7NMD8"/>
<protein>
    <recommendedName>
        <fullName evidence="5">Extracellular membrane protein CFEM domain-containing protein</fullName>
    </recommendedName>
</protein>
<evidence type="ECO:0008006" key="5">
    <source>
        <dbReference type="Google" id="ProtNLM"/>
    </source>
</evidence>
<feature type="compositionally biased region" description="Polar residues" evidence="1">
    <location>
        <begin position="575"/>
        <end position="587"/>
    </location>
</feature>
<feature type="region of interest" description="Disordered" evidence="1">
    <location>
        <begin position="567"/>
        <end position="660"/>
    </location>
</feature>
<feature type="compositionally biased region" description="Low complexity" evidence="1">
    <location>
        <begin position="594"/>
        <end position="605"/>
    </location>
</feature>
<dbReference type="EMBL" id="CP034209">
    <property type="protein sequence ID" value="QBZ63381.1"/>
    <property type="molecule type" value="Genomic_DNA"/>
</dbReference>
<feature type="region of interest" description="Disordered" evidence="1">
    <location>
        <begin position="54"/>
        <end position="85"/>
    </location>
</feature>
<feature type="region of interest" description="Disordered" evidence="1">
    <location>
        <begin position="677"/>
        <end position="697"/>
    </location>
</feature>
<feature type="chain" id="PRO_5020989186" description="Extracellular membrane protein CFEM domain-containing protein" evidence="2">
    <location>
        <begin position="20"/>
        <end position="697"/>
    </location>
</feature>
<organism evidence="3 4">
    <name type="scientific">Pyricularia oryzae</name>
    <name type="common">Rice blast fungus</name>
    <name type="synonym">Magnaporthe oryzae</name>
    <dbReference type="NCBI Taxonomy" id="318829"/>
    <lineage>
        <taxon>Eukaryota</taxon>
        <taxon>Fungi</taxon>
        <taxon>Dikarya</taxon>
        <taxon>Ascomycota</taxon>
        <taxon>Pezizomycotina</taxon>
        <taxon>Sordariomycetes</taxon>
        <taxon>Sordariomycetidae</taxon>
        <taxon>Magnaporthales</taxon>
        <taxon>Pyriculariaceae</taxon>
        <taxon>Pyricularia</taxon>
    </lineage>
</organism>
<feature type="region of interest" description="Disordered" evidence="1">
    <location>
        <begin position="488"/>
        <end position="541"/>
    </location>
</feature>
<sequence length="697" mass="74120">MRLFKLATLLVVAASGVQALAVTRDGIDNQAVQVNGRRDANAKLVTRANEGQGANEVVPPFHDGATSPVQSVEGGDGNAPRAGRRQRLRQKMNAQWNNAVTGWGPKAVDSCKCAAKSAYSKCKCAAEKFADSRRKKSSAATAASSDQPNLESQGGKTAAAAPKASFLETCKHGIKYAGEKGQVLGCKLKDMAQERFPKLRKSTASNGIEIAGSPIPRTRSEGSQEHRVEKRGRDEHEQEQEIEKLWGNDDFGAPRSRAYLEKPKPRVSTSDGEATGPVSDKRKWQQSIGDKCKCFGQKVGEQMSKAGKACKCVNKRAIPTMTDACKSGKEACKSAYERVAPAINNACEAGKAACRSAYDRIAPAINNACESGKAACKPVYDRVAPAISSACESGKAACKPVYDRVAPAISNACESGKAACKSAYDRIAPAVSNACESGKAACKPAYDRVAPAINNACEYAGKKMTEGKEACKSAYGKLAVPNFRKQRVAGEAAATKPAETENDLESNSPGHQNSRRSGSPTSADAVEGVKPPRSGLKRTGNSWDLAGYFKQACSSAEQKLEDGRCASGGGVAKGTPSSPNHQYQGLSQEDPDLPGHSHPGSRSSPYQRLPQEDPDSPKKHPKRAESADRSGIPGSPHYAAQPRPFPDPADRPGYQTAWAAHKQMAQEMGAAVKHLVKGQWRTKHAQQGQPQQQASSF</sequence>
<feature type="region of interest" description="Disordered" evidence="1">
    <location>
        <begin position="208"/>
        <end position="242"/>
    </location>
</feature>
<feature type="signal peptide" evidence="2">
    <location>
        <begin position="1"/>
        <end position="19"/>
    </location>
</feature>
<name>A0A4P7NMD8_PYROR</name>
<evidence type="ECO:0000313" key="3">
    <source>
        <dbReference type="EMBL" id="QBZ63381.1"/>
    </source>
</evidence>
<reference evidence="3 4" key="1">
    <citation type="journal article" date="2019" name="Mol. Biol. Evol.">
        <title>Blast fungal genomes show frequent chromosomal changes, gene gains and losses, and effector gene turnover.</title>
        <authorList>
            <person name="Gomez Luciano L.B."/>
            <person name="Jason Tsai I."/>
            <person name="Chuma I."/>
            <person name="Tosa Y."/>
            <person name="Chen Y.H."/>
            <person name="Li J.Y."/>
            <person name="Li M.Y."/>
            <person name="Jade Lu M.Y."/>
            <person name="Nakayashiki H."/>
            <person name="Li W.H."/>
        </authorList>
    </citation>
    <scope>NUCLEOTIDE SEQUENCE [LARGE SCALE GENOMIC DNA]</scope>
    <source>
        <strain evidence="3">MZ5-1-6</strain>
    </source>
</reference>
<gene>
    <name evidence="3" type="ORF">PoMZ_05062</name>
</gene>
<feature type="compositionally biased region" description="Low complexity" evidence="1">
    <location>
        <begin position="686"/>
        <end position="697"/>
    </location>
</feature>
<dbReference type="Proteomes" id="UP000294847">
    <property type="component" value="Chromosome 6"/>
</dbReference>
<accession>A0A4P7NMD8</accession>
<evidence type="ECO:0000313" key="4">
    <source>
        <dbReference type="Proteomes" id="UP000294847"/>
    </source>
</evidence>
<proteinExistence type="predicted"/>
<feature type="compositionally biased region" description="Basic and acidic residues" evidence="1">
    <location>
        <begin position="218"/>
        <end position="242"/>
    </location>
</feature>
<feature type="compositionally biased region" description="Polar residues" evidence="1">
    <location>
        <begin position="505"/>
        <end position="522"/>
    </location>
</feature>
<feature type="region of interest" description="Disordered" evidence="1">
    <location>
        <begin position="260"/>
        <end position="282"/>
    </location>
</feature>
<feature type="compositionally biased region" description="Basic and acidic residues" evidence="1">
    <location>
        <begin position="615"/>
        <end position="628"/>
    </location>
</feature>
<feature type="region of interest" description="Disordered" evidence="1">
    <location>
        <begin position="138"/>
        <end position="157"/>
    </location>
</feature>